<reference evidence="2 3" key="1">
    <citation type="submission" date="2017-02" db="EMBL/GenBank/DDBJ databases">
        <title>Draft genome sequence of Haemophilus paracuniculus CCUG 43573 type strain.</title>
        <authorList>
            <person name="Engstrom-Jakobsson H."/>
            <person name="Salva-Serra F."/>
            <person name="Thorell K."/>
            <person name="Gonzales-Siles L."/>
            <person name="Karlsson R."/>
            <person name="Boulund F."/>
            <person name="Engstrand L."/>
            <person name="Kristiansson E."/>
            <person name="Moore E."/>
        </authorList>
    </citation>
    <scope>NUCLEOTIDE SEQUENCE [LARGE SCALE GENOMIC DNA]</scope>
    <source>
        <strain evidence="2 3">CCUG 43573</strain>
    </source>
</reference>
<dbReference type="Proteomes" id="UP000190867">
    <property type="component" value="Unassembled WGS sequence"/>
</dbReference>
<keyword evidence="1" id="KW-0732">Signal</keyword>
<evidence type="ECO:0000313" key="3">
    <source>
        <dbReference type="Proteomes" id="UP000190867"/>
    </source>
</evidence>
<name>A0A1T0AVB3_9PAST</name>
<dbReference type="RefSeq" id="WP_078235558.1">
    <property type="nucleotide sequence ID" value="NZ_MUYA01000001.1"/>
</dbReference>
<evidence type="ECO:0000313" key="2">
    <source>
        <dbReference type="EMBL" id="OOS00729.1"/>
    </source>
</evidence>
<accession>A0A1T0AVB3</accession>
<gene>
    <name evidence="2" type="ORF">B0187_00045</name>
</gene>
<dbReference type="STRING" id="734.B0187_00045"/>
<sequence>MKKSLFLGFMSILLGINSTQAVQLYPAKEVPIIVTDTQPGQFSIGLRDKDEQLIVKNVTAKSTNGDDCKLKFRADFTRSGKQIIDQINDTMLFYQDVSESGCYPQMKEITIETENMGTWVYNLLNYKYKKLGYTADPNEGNVTVEIDDIKVNPGSFKVKITSKVNNYYIQRIAPKTNCYSRVYARLPNSNRTEKTLNKGDSVTYEVEGYLCDITRVQGVRIITGPESFEDFEFPRF</sequence>
<comment type="caution">
    <text evidence="2">The sequence shown here is derived from an EMBL/GenBank/DDBJ whole genome shotgun (WGS) entry which is preliminary data.</text>
</comment>
<protein>
    <submittedName>
        <fullName evidence="2">Uncharacterized protein</fullName>
    </submittedName>
</protein>
<evidence type="ECO:0000256" key="1">
    <source>
        <dbReference type="SAM" id="SignalP"/>
    </source>
</evidence>
<dbReference type="AlphaFoldDB" id="A0A1T0AVB3"/>
<feature type="chain" id="PRO_5012029403" evidence="1">
    <location>
        <begin position="22"/>
        <end position="236"/>
    </location>
</feature>
<proteinExistence type="predicted"/>
<dbReference type="EMBL" id="MUYA01000001">
    <property type="protein sequence ID" value="OOS00729.1"/>
    <property type="molecule type" value="Genomic_DNA"/>
</dbReference>
<feature type="signal peptide" evidence="1">
    <location>
        <begin position="1"/>
        <end position="21"/>
    </location>
</feature>
<keyword evidence="3" id="KW-1185">Reference proteome</keyword>
<organism evidence="2 3">
    <name type="scientific">Haemophilus paracuniculus</name>
    <dbReference type="NCBI Taxonomy" id="734"/>
    <lineage>
        <taxon>Bacteria</taxon>
        <taxon>Pseudomonadati</taxon>
        <taxon>Pseudomonadota</taxon>
        <taxon>Gammaproteobacteria</taxon>
        <taxon>Pasteurellales</taxon>
        <taxon>Pasteurellaceae</taxon>
        <taxon>Haemophilus</taxon>
    </lineage>
</organism>